<evidence type="ECO:0000256" key="4">
    <source>
        <dbReference type="ARBA" id="ARBA00022527"/>
    </source>
</evidence>
<keyword evidence="4" id="KW-0723">Serine/threonine-protein kinase</keyword>
<evidence type="ECO:0000256" key="7">
    <source>
        <dbReference type="ARBA" id="ARBA00022777"/>
    </source>
</evidence>
<evidence type="ECO:0000256" key="9">
    <source>
        <dbReference type="ARBA" id="ARBA00023242"/>
    </source>
</evidence>
<feature type="compositionally biased region" description="Low complexity" evidence="14">
    <location>
        <begin position="604"/>
        <end position="617"/>
    </location>
</feature>
<dbReference type="PROSITE" id="PS00108">
    <property type="entry name" value="PROTEIN_KINASE_ST"/>
    <property type="match status" value="1"/>
</dbReference>
<feature type="binding site" evidence="13">
    <location>
        <position position="88"/>
    </location>
    <ligand>
        <name>ATP</name>
        <dbReference type="ChEBI" id="CHEBI:30616"/>
    </ligand>
</feature>
<organism evidence="16 17">
    <name type="scientific">Glutinoglossum americanum</name>
    <dbReference type="NCBI Taxonomy" id="1670608"/>
    <lineage>
        <taxon>Eukaryota</taxon>
        <taxon>Fungi</taxon>
        <taxon>Dikarya</taxon>
        <taxon>Ascomycota</taxon>
        <taxon>Pezizomycotina</taxon>
        <taxon>Geoglossomycetes</taxon>
        <taxon>Geoglossales</taxon>
        <taxon>Geoglossaceae</taxon>
        <taxon>Glutinoglossum</taxon>
    </lineage>
</organism>
<evidence type="ECO:0000256" key="5">
    <source>
        <dbReference type="ARBA" id="ARBA00022679"/>
    </source>
</evidence>
<keyword evidence="7" id="KW-0418">Kinase</keyword>
<keyword evidence="10" id="KW-0119">Carbohydrate metabolism</keyword>
<comment type="caution">
    <text evidence="16">The sequence shown here is derived from an EMBL/GenBank/DDBJ whole genome shotgun (WGS) entry which is preliminary data.</text>
</comment>
<dbReference type="InterPro" id="IPR028375">
    <property type="entry name" value="KA1/Ssp2_C"/>
</dbReference>
<dbReference type="InterPro" id="IPR000719">
    <property type="entry name" value="Prot_kinase_dom"/>
</dbReference>
<dbReference type="Gene3D" id="3.30.310.80">
    <property type="entry name" value="Kinase associated domain 1, KA1"/>
    <property type="match status" value="2"/>
</dbReference>
<dbReference type="InterPro" id="IPR017441">
    <property type="entry name" value="Protein_kinase_ATP_BS"/>
</dbReference>
<feature type="compositionally biased region" description="Acidic residues" evidence="14">
    <location>
        <begin position="1"/>
        <end position="10"/>
    </location>
</feature>
<keyword evidence="8 13" id="KW-0067">ATP-binding</keyword>
<comment type="catalytic activity">
    <reaction evidence="11">
        <text>L-threonyl-[protein] + ATP = O-phospho-L-threonyl-[protein] + ADP + H(+)</text>
        <dbReference type="Rhea" id="RHEA:46608"/>
        <dbReference type="Rhea" id="RHEA-COMP:11060"/>
        <dbReference type="Rhea" id="RHEA-COMP:11605"/>
        <dbReference type="ChEBI" id="CHEBI:15378"/>
        <dbReference type="ChEBI" id="CHEBI:30013"/>
        <dbReference type="ChEBI" id="CHEBI:30616"/>
        <dbReference type="ChEBI" id="CHEBI:61977"/>
        <dbReference type="ChEBI" id="CHEBI:456216"/>
        <dbReference type="EC" id="2.7.11.1"/>
    </reaction>
</comment>
<dbReference type="FunFam" id="1.10.8.10:FF:000069">
    <property type="entry name" value="Non-specific serine/threonine protein kinase"/>
    <property type="match status" value="1"/>
</dbReference>
<feature type="compositionally biased region" description="Polar residues" evidence="14">
    <location>
        <begin position="469"/>
        <end position="481"/>
    </location>
</feature>
<dbReference type="PROSITE" id="PS50011">
    <property type="entry name" value="PROTEIN_KINASE_DOM"/>
    <property type="match status" value="1"/>
</dbReference>
<dbReference type="EC" id="2.7.11.1" evidence="3"/>
<evidence type="ECO:0000256" key="10">
    <source>
        <dbReference type="ARBA" id="ARBA00023277"/>
    </source>
</evidence>
<dbReference type="PANTHER" id="PTHR24346:SF110">
    <property type="entry name" value="NON-SPECIFIC SERINE_THREONINE PROTEIN KINASE"/>
    <property type="match status" value="1"/>
</dbReference>
<dbReference type="InterPro" id="IPR032270">
    <property type="entry name" value="AMPK_C"/>
</dbReference>
<gene>
    <name evidence="16" type="ORF">FGG08_004464</name>
</gene>
<dbReference type="PROSITE" id="PS00107">
    <property type="entry name" value="PROTEIN_KINASE_ATP"/>
    <property type="match status" value="1"/>
</dbReference>
<evidence type="ECO:0000313" key="17">
    <source>
        <dbReference type="Proteomes" id="UP000698800"/>
    </source>
</evidence>
<dbReference type="OrthoDB" id="193931at2759"/>
<evidence type="ECO:0000256" key="14">
    <source>
        <dbReference type="SAM" id="MobiDB-lite"/>
    </source>
</evidence>
<feature type="compositionally biased region" description="Polar residues" evidence="14">
    <location>
        <begin position="800"/>
        <end position="820"/>
    </location>
</feature>
<keyword evidence="9" id="KW-0539">Nucleus</keyword>
<feature type="compositionally biased region" description="Pro residues" evidence="14">
    <location>
        <begin position="416"/>
        <end position="426"/>
    </location>
</feature>
<evidence type="ECO:0000256" key="2">
    <source>
        <dbReference type="ARBA" id="ARBA00006234"/>
    </source>
</evidence>
<dbReference type="CDD" id="cd14079">
    <property type="entry name" value="STKc_AMPK_alpha"/>
    <property type="match status" value="1"/>
</dbReference>
<dbReference type="Gene3D" id="3.30.200.20">
    <property type="entry name" value="Phosphorylase Kinase, domain 1"/>
    <property type="match status" value="1"/>
</dbReference>
<feature type="region of interest" description="Disordered" evidence="14">
    <location>
        <begin position="1"/>
        <end position="55"/>
    </location>
</feature>
<evidence type="ECO:0000256" key="12">
    <source>
        <dbReference type="ARBA" id="ARBA00048679"/>
    </source>
</evidence>
<feature type="compositionally biased region" description="Basic residues" evidence="14">
    <location>
        <begin position="821"/>
        <end position="832"/>
    </location>
</feature>
<dbReference type="GO" id="GO:0004674">
    <property type="term" value="F:protein serine/threonine kinase activity"/>
    <property type="evidence" value="ECO:0007669"/>
    <property type="project" value="UniProtKB-KW"/>
</dbReference>
<dbReference type="AlphaFoldDB" id="A0A9P8L3W6"/>
<keyword evidence="6 13" id="KW-0547">Nucleotide-binding</keyword>
<feature type="domain" description="Protein kinase" evidence="15">
    <location>
        <begin position="59"/>
        <end position="310"/>
    </location>
</feature>
<proteinExistence type="inferred from homology"/>
<dbReference type="GO" id="GO:0005737">
    <property type="term" value="C:cytoplasm"/>
    <property type="evidence" value="ECO:0007669"/>
    <property type="project" value="TreeGrafter"/>
</dbReference>
<sequence length="861" mass="95467">MAPTFDDEDLSISLPPSASRRSRNKPSDASEPQCSTTATKPGEAQSQSQSRSRQRLGQYTVIKTLGEGSFGKVKLAVHEVSKQKVALKIISRRKLINRDMAGRVEREIQYLQLLRHPHIIKLYTVITTPSEIIMVLEYAGGELFDYIVQNGKMAEDNARRFFQQIICAVEYCHRHKIVHRDLKPENLLLDEYLNVKIADFGLSNIMTDGNFLKTSCGSPNYAAPEVISGKLYAGPEVDVWSCGVILYVLLVGRLPFDDEYIPSLFRKIAQGNFSVPNYLSSGAVTMIRKMLVVNPVHRITVAEIRQDPWFMKNLADYLQLPVEEFLDTGVDPNKAINPRALAPGKSPAVQEQLHEMVVGKLGKTMGYAKDDVQEALGKDEPSAIKDAYLIVRENQMMKANPLLSNVQEMQPFLAQSPPPPTIPLSPPTGIRRTAPQPTPPPSGRNDKSSSVSNREKSAPSVVPIHDNRSPSSNISVLTSSMPDYHRAFMRGTPATSSSPAEPLGPHDQRPHEQSTSEQAATARRLKPHSRSQVNLQAAAQKPEGLTPMPQKKPRQTKWQFGIRSRNQPSEAISCIYRALNKLGAEWAVDEDKQDTTSRSRSRSRSSSTSGSDWSGDDNQGKSRSRFSNSSNGAPLEREDSIGQHSRRRGRRGMSAEAEDHYDIPEDPWVIHCRWRKDGMYPPGTAHPSSTHSSMTNLQGVDPARRRSNTIGSVASAAGSLNSQGNSSNMTGNIEALDSAYMYMEIQLYQLEREFYLVDFKCAGYESLVEVPDDQSVNDGHSVIPEEGKGYERSDPHRAQGSATDLKSHGESSSNLGSTAHLQRHTKKYKGTGRKNEEKEVSSPFPFLDLVSKLIIQLAEAD</sequence>
<dbReference type="SUPFAM" id="SSF56112">
    <property type="entry name" value="Protein kinase-like (PK-like)"/>
    <property type="match status" value="1"/>
</dbReference>
<evidence type="ECO:0000256" key="11">
    <source>
        <dbReference type="ARBA" id="ARBA00047899"/>
    </source>
</evidence>
<comment type="catalytic activity">
    <reaction evidence="12">
        <text>L-seryl-[protein] + ATP = O-phospho-L-seryl-[protein] + ADP + H(+)</text>
        <dbReference type="Rhea" id="RHEA:17989"/>
        <dbReference type="Rhea" id="RHEA-COMP:9863"/>
        <dbReference type="Rhea" id="RHEA-COMP:11604"/>
        <dbReference type="ChEBI" id="CHEBI:15378"/>
        <dbReference type="ChEBI" id="CHEBI:29999"/>
        <dbReference type="ChEBI" id="CHEBI:30616"/>
        <dbReference type="ChEBI" id="CHEBI:83421"/>
        <dbReference type="ChEBI" id="CHEBI:456216"/>
        <dbReference type="EC" id="2.7.11.1"/>
    </reaction>
</comment>
<feature type="compositionally biased region" description="Polar residues" evidence="14">
    <location>
        <begin position="30"/>
        <end position="39"/>
    </location>
</feature>
<dbReference type="FunFam" id="3.30.200.20:FF:000236">
    <property type="entry name" value="Non-specific serine/threonine protein kinase"/>
    <property type="match status" value="1"/>
</dbReference>
<reference evidence="16" key="1">
    <citation type="submission" date="2021-03" db="EMBL/GenBank/DDBJ databases">
        <title>Comparative genomics and phylogenomic investigation of the class Geoglossomycetes provide insights into ecological specialization and systematics.</title>
        <authorList>
            <person name="Melie T."/>
            <person name="Pirro S."/>
            <person name="Miller A.N."/>
            <person name="Quandt A."/>
        </authorList>
    </citation>
    <scope>NUCLEOTIDE SEQUENCE</scope>
    <source>
        <strain evidence="16">GBOQ0MN5Z8</strain>
    </source>
</reference>
<evidence type="ECO:0000256" key="8">
    <source>
        <dbReference type="ARBA" id="ARBA00022840"/>
    </source>
</evidence>
<comment type="similarity">
    <text evidence="2">Belongs to the protein kinase superfamily. CAMK Ser/Thr protein kinase family. SNF1 subfamily.</text>
</comment>
<dbReference type="InterPro" id="IPR011009">
    <property type="entry name" value="Kinase-like_dom_sf"/>
</dbReference>
<keyword evidence="17" id="KW-1185">Reference proteome</keyword>
<feature type="region of interest" description="Disordered" evidence="14">
    <location>
        <begin position="589"/>
        <end position="658"/>
    </location>
</feature>
<dbReference type="GO" id="GO:0005634">
    <property type="term" value="C:nucleus"/>
    <property type="evidence" value="ECO:0007669"/>
    <property type="project" value="UniProtKB-SubCell"/>
</dbReference>
<feature type="compositionally biased region" description="Basic and acidic residues" evidence="14">
    <location>
        <begin position="783"/>
        <end position="797"/>
    </location>
</feature>
<protein>
    <recommendedName>
        <fullName evidence="3">non-specific serine/threonine protein kinase</fullName>
        <ecNumber evidence="3">2.7.11.1</ecNumber>
    </recommendedName>
</protein>
<dbReference type="Pfam" id="PF16579">
    <property type="entry name" value="AdenylateSensor"/>
    <property type="match status" value="2"/>
</dbReference>
<name>A0A9P8L3W6_9PEZI</name>
<dbReference type="GO" id="GO:0005524">
    <property type="term" value="F:ATP binding"/>
    <property type="evidence" value="ECO:0007669"/>
    <property type="project" value="UniProtKB-UniRule"/>
</dbReference>
<dbReference type="InterPro" id="IPR008271">
    <property type="entry name" value="Ser/Thr_kinase_AS"/>
</dbReference>
<dbReference type="SUPFAM" id="SSF103243">
    <property type="entry name" value="KA1-like"/>
    <property type="match status" value="1"/>
</dbReference>
<dbReference type="CDD" id="cd14334">
    <property type="entry name" value="UBA_SNF1_fungi"/>
    <property type="match status" value="1"/>
</dbReference>
<accession>A0A9P8L3W6</accession>
<dbReference type="SMART" id="SM00220">
    <property type="entry name" value="S_TKc"/>
    <property type="match status" value="1"/>
</dbReference>
<evidence type="ECO:0000256" key="13">
    <source>
        <dbReference type="PROSITE-ProRule" id="PRU10141"/>
    </source>
</evidence>
<dbReference type="Proteomes" id="UP000698800">
    <property type="component" value="Unassembled WGS sequence"/>
</dbReference>
<evidence type="ECO:0000259" key="15">
    <source>
        <dbReference type="PROSITE" id="PS50011"/>
    </source>
</evidence>
<comment type="subcellular location">
    <subcellularLocation>
        <location evidence="1">Nucleus</location>
    </subcellularLocation>
</comment>
<dbReference type="Pfam" id="PF00069">
    <property type="entry name" value="Pkinase"/>
    <property type="match status" value="1"/>
</dbReference>
<dbReference type="PANTHER" id="PTHR24346">
    <property type="entry name" value="MAP/MICROTUBULE AFFINITY-REGULATING KINASE"/>
    <property type="match status" value="1"/>
</dbReference>
<dbReference type="Pfam" id="PF08587">
    <property type="entry name" value="UBA_2"/>
    <property type="match status" value="1"/>
</dbReference>
<evidence type="ECO:0000256" key="6">
    <source>
        <dbReference type="ARBA" id="ARBA00022741"/>
    </source>
</evidence>
<dbReference type="Gene3D" id="1.10.510.10">
    <property type="entry name" value="Transferase(Phosphotransferase) domain 1"/>
    <property type="match status" value="1"/>
</dbReference>
<feature type="compositionally biased region" description="Basic and acidic residues" evidence="14">
    <location>
        <begin position="504"/>
        <end position="514"/>
    </location>
</feature>
<evidence type="ECO:0000256" key="3">
    <source>
        <dbReference type="ARBA" id="ARBA00012513"/>
    </source>
</evidence>
<evidence type="ECO:0000313" key="16">
    <source>
        <dbReference type="EMBL" id="KAH0538949.1"/>
    </source>
</evidence>
<dbReference type="GO" id="GO:0035556">
    <property type="term" value="P:intracellular signal transduction"/>
    <property type="evidence" value="ECO:0007669"/>
    <property type="project" value="TreeGrafter"/>
</dbReference>
<dbReference type="EMBL" id="JAGHQL010000091">
    <property type="protein sequence ID" value="KAH0538949.1"/>
    <property type="molecule type" value="Genomic_DNA"/>
</dbReference>
<feature type="region of interest" description="Disordered" evidence="14">
    <location>
        <begin position="772"/>
        <end position="840"/>
    </location>
</feature>
<evidence type="ECO:0000256" key="1">
    <source>
        <dbReference type="ARBA" id="ARBA00004123"/>
    </source>
</evidence>
<dbReference type="FunFam" id="1.10.510.10:FF:000544">
    <property type="entry name" value="Non-specific serine/threonine protein kinase"/>
    <property type="match status" value="1"/>
</dbReference>
<keyword evidence="5" id="KW-0808">Transferase</keyword>
<dbReference type="InterPro" id="IPR013896">
    <property type="entry name" value="SNF1_UBA"/>
</dbReference>
<feature type="region of interest" description="Disordered" evidence="14">
    <location>
        <begin position="412"/>
        <end position="564"/>
    </location>
</feature>
<dbReference type="Gene3D" id="1.10.8.10">
    <property type="entry name" value="DNA helicase RuvA subunit, C-terminal domain"/>
    <property type="match status" value="1"/>
</dbReference>